<dbReference type="STRING" id="196109.A0A136J8J9"/>
<dbReference type="Proteomes" id="UP000070501">
    <property type="component" value="Unassembled WGS sequence"/>
</dbReference>
<protein>
    <submittedName>
        <fullName evidence="1">Uncharacterized protein</fullName>
    </submittedName>
</protein>
<reference evidence="2" key="1">
    <citation type="submission" date="2016-02" db="EMBL/GenBank/DDBJ databases">
        <title>Draft genome sequence of Microdochium bolleyi, a fungal endophyte of beachgrass.</title>
        <authorList>
            <consortium name="DOE Joint Genome Institute"/>
            <person name="David A.S."/>
            <person name="May G."/>
            <person name="Haridas S."/>
            <person name="Lim J."/>
            <person name="Wang M."/>
            <person name="Labutti K."/>
            <person name="Lipzen A."/>
            <person name="Barry K."/>
            <person name="Grigoriev I.V."/>
        </authorList>
    </citation>
    <scope>NUCLEOTIDE SEQUENCE [LARGE SCALE GENOMIC DNA]</scope>
    <source>
        <strain evidence="2">J235TASD1</strain>
    </source>
</reference>
<dbReference type="EMBL" id="KQ964248">
    <property type="protein sequence ID" value="KXJ93507.1"/>
    <property type="molecule type" value="Genomic_DNA"/>
</dbReference>
<proteinExistence type="predicted"/>
<sequence>MAAQQQQPIPAVKLSREEGYAVYTRDDTTLVLSSKSFVASQDKCNVATRRLIVYADSVIFPGHPLVLPGKDIRFHCNRLEWEHSQSINMRGDDGVTLQTISTGAGLEHGKDGGHLTLHVHNLELRGQDGSYSRALDVDVGGGVAGSCLKDNTEGSATLPGNPGKPGTIRILYGDRLSRVAAELQDIYHSKAQSVADKFRVMSLELLPKIQQECRRRGLGDTTDSIVASTLGQILDMRELMVTLARTSDSMGRLRELHDSEDSADGAAKPYDDFAEFMRSLRELQGYSGLSASLKEPARALQQAAEEELARVLDGDSAPPGAMSMEEHLLRFLELRRAFNTPSDATDVISVGVNKIVSAARSFRNERQRTALGRMKGDLSPQINLVSYTRDGKDDLERKVPLVHPDHCAMLLKDADVLYFADNLEEARKMYVVLQERLRFVPLLLAHVEATKTSSTGASGDKSGIDSASNLERAFVKMEQEEGLSLWTFQTLGYLHLEVNTRLSQLEAGADLFGFAKQWVPRLSYRYYMENATKQLERLSTYEESYWLFRESYNGEMSSQSALKQGKSFNVYRTEQVGEDMKAAAQTIASKFKTIDAATLPLQIQKRELVAAIDAATKEVGGLHAPSMSTVLTACASLVGCAAAIAATGGLATVLLAGSAATGVYGVLSEVNDTMSDDKGTRVNTKYLITQLAETTGDLNSVTGNALQVSNNGMLEIGDNDSRKLAVTQQQLDAFRTQFKKSLDPKVSARLSKAIDSYFKAVEQRNQDILTYTRAVVSLAERRSQGKLLAAQAEEMGSQAVRSSGGLPSIVAYYERLRSDARVRILRTIRQAALALRFWGLNSEAVKFSGPGLLAGIDELRSHVQTLEDKHENILQAFSDFPQNRWPVGENTLGVTYKLSPEELGGLRLPQNEVGKPPVDDGTTVKCYTVTIEGLRSPARGTAKTIDGSQAFSGKANIRISQVRLWVPGLKRKHLEVEDDLQSNGGKSKDASSPLKIIIEHGGNEAVIDPFGVEHTFNHNPVHLTFEYPMNRVTTAADIHWRLGTVQQVLPSDWRSANALAMNQAAIGPFAAWTVSISESDNGRLDWTDVRDAYLEFCGSSMTFAP</sequence>
<dbReference type="OrthoDB" id="4701694at2759"/>
<evidence type="ECO:0000313" key="1">
    <source>
        <dbReference type="EMBL" id="KXJ93507.1"/>
    </source>
</evidence>
<gene>
    <name evidence="1" type="ORF">Micbo1qcDRAFT_194661</name>
</gene>
<dbReference type="InParanoid" id="A0A136J8J9"/>
<evidence type="ECO:0000313" key="2">
    <source>
        <dbReference type="Proteomes" id="UP000070501"/>
    </source>
</evidence>
<dbReference type="AlphaFoldDB" id="A0A136J8J9"/>
<accession>A0A136J8J9</accession>
<keyword evidence="2" id="KW-1185">Reference proteome</keyword>
<name>A0A136J8J9_9PEZI</name>
<organism evidence="1 2">
    <name type="scientific">Microdochium bolleyi</name>
    <dbReference type="NCBI Taxonomy" id="196109"/>
    <lineage>
        <taxon>Eukaryota</taxon>
        <taxon>Fungi</taxon>
        <taxon>Dikarya</taxon>
        <taxon>Ascomycota</taxon>
        <taxon>Pezizomycotina</taxon>
        <taxon>Sordariomycetes</taxon>
        <taxon>Xylariomycetidae</taxon>
        <taxon>Xylariales</taxon>
        <taxon>Microdochiaceae</taxon>
        <taxon>Microdochium</taxon>
    </lineage>
</organism>